<dbReference type="PANTHER" id="PTHR43792:SF1">
    <property type="entry name" value="N-ACETYLTRANSFERASE DOMAIN-CONTAINING PROTEIN"/>
    <property type="match status" value="1"/>
</dbReference>
<evidence type="ECO:0000313" key="2">
    <source>
        <dbReference type="EMBL" id="SDW39780.1"/>
    </source>
</evidence>
<dbReference type="AlphaFoldDB" id="A0A1H2T7G9"/>
<dbReference type="InterPro" id="IPR000182">
    <property type="entry name" value="GNAT_dom"/>
</dbReference>
<dbReference type="OrthoDB" id="9785602at2"/>
<dbReference type="STRING" id="1630.SAMN05216514_106111"/>
<feature type="domain" description="N-acetyltransferase" evidence="1">
    <location>
        <begin position="14"/>
        <end position="175"/>
    </location>
</feature>
<dbReference type="InterPro" id="IPR016181">
    <property type="entry name" value="Acyl_CoA_acyltransferase"/>
</dbReference>
<keyword evidence="2" id="KW-0808">Transferase</keyword>
<evidence type="ECO:0000259" key="1">
    <source>
        <dbReference type="PROSITE" id="PS51186"/>
    </source>
</evidence>
<reference evidence="2 3" key="1">
    <citation type="submission" date="2016-10" db="EMBL/GenBank/DDBJ databases">
        <authorList>
            <person name="de Groot N.N."/>
        </authorList>
    </citation>
    <scope>NUCLEOTIDE SEQUENCE [LARGE SCALE GENOMIC DNA]</scope>
    <source>
        <strain evidence="2 3">S3b</strain>
    </source>
</reference>
<dbReference type="Pfam" id="PF13302">
    <property type="entry name" value="Acetyltransf_3"/>
    <property type="match status" value="1"/>
</dbReference>
<accession>A0A1H2T7G9</accession>
<dbReference type="RefSeq" id="WP_074686239.1">
    <property type="nucleotide sequence ID" value="NZ_FNNF01000012.1"/>
</dbReference>
<dbReference type="SUPFAM" id="SSF55729">
    <property type="entry name" value="Acyl-CoA N-acyltransferases (Nat)"/>
    <property type="match status" value="1"/>
</dbReference>
<dbReference type="PROSITE" id="PS51186">
    <property type="entry name" value="GNAT"/>
    <property type="match status" value="1"/>
</dbReference>
<dbReference type="Gene3D" id="3.40.630.30">
    <property type="match status" value="1"/>
</dbReference>
<dbReference type="PANTHER" id="PTHR43792">
    <property type="entry name" value="GNAT FAMILY, PUTATIVE (AFU_ORTHOLOGUE AFUA_3G00765)-RELATED-RELATED"/>
    <property type="match status" value="1"/>
</dbReference>
<evidence type="ECO:0000313" key="3">
    <source>
        <dbReference type="Proteomes" id="UP000182429"/>
    </source>
</evidence>
<dbReference type="GO" id="GO:0016747">
    <property type="term" value="F:acyltransferase activity, transferring groups other than amino-acyl groups"/>
    <property type="evidence" value="ECO:0007669"/>
    <property type="project" value="InterPro"/>
</dbReference>
<name>A0A1H2T7G9_9FIRM</name>
<organism evidence="2 3">
    <name type="scientific">Kandleria vitulina</name>
    <dbReference type="NCBI Taxonomy" id="1630"/>
    <lineage>
        <taxon>Bacteria</taxon>
        <taxon>Bacillati</taxon>
        <taxon>Bacillota</taxon>
        <taxon>Erysipelotrichia</taxon>
        <taxon>Erysipelotrichales</taxon>
        <taxon>Coprobacillaceae</taxon>
        <taxon>Kandleria</taxon>
    </lineage>
</organism>
<proteinExistence type="predicted"/>
<dbReference type="EMBL" id="FNNF01000012">
    <property type="protein sequence ID" value="SDW39780.1"/>
    <property type="molecule type" value="Genomic_DNA"/>
</dbReference>
<gene>
    <name evidence="2" type="ORF">SAMN04487759_11258</name>
</gene>
<dbReference type="Proteomes" id="UP000182429">
    <property type="component" value="Unassembled WGS sequence"/>
</dbReference>
<protein>
    <submittedName>
        <fullName evidence="2">Ribosomal-protein-alanine N-acetyltransferase</fullName>
    </submittedName>
</protein>
<sequence>MKHKGTKTIETPRLVLRAFRLSDAEAAYKNWTADEKVTAFLTWPAHSDLSITKMIISDWVEQYKNPDYYQWAIVLKDIDEPIGSISVVDINEKCEKVTIGYCLGQKWWHQGVTSEAFKAVIDYLFETVEVNRIEAKHDTNNPNSGKVMKKCGLKYEGTLRQAGFNNHGIVDESIYGLLRSEWKR</sequence>
<dbReference type="InterPro" id="IPR051531">
    <property type="entry name" value="N-acetyltransferase"/>
</dbReference>
<dbReference type="eggNOG" id="COG1670">
    <property type="taxonomic scope" value="Bacteria"/>
</dbReference>